<dbReference type="EMBL" id="JACAGB010000018">
    <property type="protein sequence ID" value="KAF6316169.1"/>
    <property type="molecule type" value="Genomic_DNA"/>
</dbReference>
<evidence type="ECO:0000313" key="2">
    <source>
        <dbReference type="EMBL" id="KAF6316169.1"/>
    </source>
</evidence>
<evidence type="ECO:0000256" key="1">
    <source>
        <dbReference type="SAM" id="MobiDB-lite"/>
    </source>
</evidence>
<feature type="region of interest" description="Disordered" evidence="1">
    <location>
        <begin position="86"/>
        <end position="107"/>
    </location>
</feature>
<accession>A0A7J7UTF7</accession>
<gene>
    <name evidence="2" type="ORF">mPipKuh1_008683</name>
</gene>
<keyword evidence="3" id="KW-1185">Reference proteome</keyword>
<feature type="compositionally biased region" description="Polar residues" evidence="1">
    <location>
        <begin position="32"/>
        <end position="44"/>
    </location>
</feature>
<protein>
    <submittedName>
        <fullName evidence="2">Uncharacterized protein</fullName>
    </submittedName>
</protein>
<name>A0A7J7UTF7_PIPKU</name>
<sequence length="125" mass="13389">MGLERQDVRWPTSPCPPDVGSRPFAQEPPVESQGQAAPRGSSSRGKAPACSPCPRALTAPALGYCWATTPPMALFTIPSSRPALPLPGLHCPSARPPSQQPGRYNHTSTKRSFAALSCFLPKQRR</sequence>
<evidence type="ECO:0000313" key="3">
    <source>
        <dbReference type="Proteomes" id="UP000558488"/>
    </source>
</evidence>
<feature type="region of interest" description="Disordered" evidence="1">
    <location>
        <begin position="1"/>
        <end position="51"/>
    </location>
</feature>
<proteinExistence type="predicted"/>
<dbReference type="Proteomes" id="UP000558488">
    <property type="component" value="Unassembled WGS sequence"/>
</dbReference>
<comment type="caution">
    <text evidence="2">The sequence shown here is derived from an EMBL/GenBank/DDBJ whole genome shotgun (WGS) entry which is preliminary data.</text>
</comment>
<dbReference type="AlphaFoldDB" id="A0A7J7UTF7"/>
<organism evidence="2 3">
    <name type="scientific">Pipistrellus kuhlii</name>
    <name type="common">Kuhl's pipistrelle</name>
    <dbReference type="NCBI Taxonomy" id="59472"/>
    <lineage>
        <taxon>Eukaryota</taxon>
        <taxon>Metazoa</taxon>
        <taxon>Chordata</taxon>
        <taxon>Craniata</taxon>
        <taxon>Vertebrata</taxon>
        <taxon>Euteleostomi</taxon>
        <taxon>Mammalia</taxon>
        <taxon>Eutheria</taxon>
        <taxon>Laurasiatheria</taxon>
        <taxon>Chiroptera</taxon>
        <taxon>Yangochiroptera</taxon>
        <taxon>Vespertilionidae</taxon>
        <taxon>Pipistrellus</taxon>
    </lineage>
</organism>
<reference evidence="2 3" key="1">
    <citation type="journal article" date="2020" name="Nature">
        <title>Six reference-quality genomes reveal evolution of bat adaptations.</title>
        <authorList>
            <person name="Jebb D."/>
            <person name="Huang Z."/>
            <person name="Pippel M."/>
            <person name="Hughes G.M."/>
            <person name="Lavrichenko K."/>
            <person name="Devanna P."/>
            <person name="Winkler S."/>
            <person name="Jermiin L.S."/>
            <person name="Skirmuntt E.C."/>
            <person name="Katzourakis A."/>
            <person name="Burkitt-Gray L."/>
            <person name="Ray D.A."/>
            <person name="Sullivan K.A.M."/>
            <person name="Roscito J.G."/>
            <person name="Kirilenko B.M."/>
            <person name="Davalos L.M."/>
            <person name="Corthals A.P."/>
            <person name="Power M.L."/>
            <person name="Jones G."/>
            <person name="Ransome R.D."/>
            <person name="Dechmann D.K.N."/>
            <person name="Locatelli A.G."/>
            <person name="Puechmaille S.J."/>
            <person name="Fedrigo O."/>
            <person name="Jarvis E.D."/>
            <person name="Hiller M."/>
            <person name="Vernes S.C."/>
            <person name="Myers E.W."/>
            <person name="Teeling E.C."/>
        </authorList>
    </citation>
    <scope>NUCLEOTIDE SEQUENCE [LARGE SCALE GENOMIC DNA]</scope>
    <source>
        <strain evidence="2">MPipKuh1</strain>
        <tissue evidence="2">Flight muscle</tissue>
    </source>
</reference>